<accession>A0A4P9CD14</accession>
<dbReference type="PANTHER" id="PTHR21432:SF20">
    <property type="entry name" value="ACETYL-COA HYDROLASE"/>
    <property type="match status" value="1"/>
</dbReference>
<feature type="domain" description="Acetyl-CoA hydrolase/transferase N-terminal" evidence="3">
    <location>
        <begin position="5"/>
        <end position="186"/>
    </location>
</feature>
<dbReference type="SUPFAM" id="SSF100950">
    <property type="entry name" value="NagB/RpiA/CoA transferase-like"/>
    <property type="match status" value="2"/>
</dbReference>
<dbReference type="InterPro" id="IPR046433">
    <property type="entry name" value="ActCoA_hydro"/>
</dbReference>
<dbReference type="GO" id="GO:0006083">
    <property type="term" value="P:acetate metabolic process"/>
    <property type="evidence" value="ECO:0007669"/>
    <property type="project" value="InterPro"/>
</dbReference>
<dbReference type="InterPro" id="IPR038460">
    <property type="entry name" value="AcetylCoA_hyd_C_sf"/>
</dbReference>
<evidence type="ECO:0000259" key="4">
    <source>
        <dbReference type="Pfam" id="PF13336"/>
    </source>
</evidence>
<protein>
    <recommendedName>
        <fullName evidence="2">Butyryl-CoA:acetate CoA-transferase</fullName>
        <shortName evidence="2">Butyryl-CoA CoA-transferase</shortName>
        <ecNumber evidence="2">2.8.3.-</ecNumber>
    </recommendedName>
</protein>
<comment type="similarity">
    <text evidence="2">Belongs to the acetyl-CoA hydrolase/transferase family. Butyryl-CoA CoA-transferase subfamily.</text>
</comment>
<dbReference type="HAMAP" id="MF_03228">
    <property type="entry name" value="But_CoA_trans"/>
    <property type="match status" value="1"/>
</dbReference>
<organism evidence="5 6">
    <name type="scientific">Eubacterium maltosivorans</name>
    <dbReference type="NCBI Taxonomy" id="2041044"/>
    <lineage>
        <taxon>Bacteria</taxon>
        <taxon>Bacillati</taxon>
        <taxon>Bacillota</taxon>
        <taxon>Clostridia</taxon>
        <taxon>Eubacteriales</taxon>
        <taxon>Eubacteriaceae</taxon>
        <taxon>Eubacterium</taxon>
    </lineage>
</organism>
<evidence type="ECO:0000313" key="6">
    <source>
        <dbReference type="Proteomes" id="UP000218387"/>
    </source>
</evidence>
<keyword evidence="2" id="KW-0443">Lipid metabolism</keyword>
<gene>
    <name evidence="5" type="ORF">CPZ25_020360</name>
</gene>
<proteinExistence type="inferred from homology"/>
<dbReference type="Proteomes" id="UP000218387">
    <property type="component" value="Chromosome"/>
</dbReference>
<feature type="binding site" evidence="2">
    <location>
        <begin position="222"/>
        <end position="226"/>
    </location>
    <ligand>
        <name>CoA</name>
        <dbReference type="ChEBI" id="CHEBI:57287"/>
    </ligand>
</feature>
<dbReference type="InterPro" id="IPR023990">
    <property type="entry name" value="Butryl-CoA_acetate_CoA_Tfrase"/>
</dbReference>
<dbReference type="Gene3D" id="3.40.1080.20">
    <property type="entry name" value="Acetyl-CoA hydrolase/transferase C-terminal domain"/>
    <property type="match status" value="1"/>
</dbReference>
<dbReference type="InterPro" id="IPR037171">
    <property type="entry name" value="NagB/RpiA_transferase-like"/>
</dbReference>
<dbReference type="UniPathway" id="UPA00863"/>
<comment type="function">
    <text evidence="2">Coenzyme A-transferase that converts butyryl-CoA to butyrate.</text>
</comment>
<evidence type="ECO:0000259" key="3">
    <source>
        <dbReference type="Pfam" id="PF02550"/>
    </source>
</evidence>
<dbReference type="EMBL" id="CP029487">
    <property type="protein sequence ID" value="QCT73558.1"/>
    <property type="molecule type" value="Genomic_DNA"/>
</dbReference>
<evidence type="ECO:0000256" key="1">
    <source>
        <dbReference type="ARBA" id="ARBA00022679"/>
    </source>
</evidence>
<feature type="domain" description="Acetyl-CoA hydrolase/transferase C-terminal" evidence="4">
    <location>
        <begin position="281"/>
        <end position="437"/>
    </location>
</feature>
<keyword evidence="1 2" id="KW-0808">Transferase</keyword>
<dbReference type="Pfam" id="PF02550">
    <property type="entry name" value="AcetylCoA_hydro"/>
    <property type="match status" value="1"/>
</dbReference>
<dbReference type="GO" id="GO:0008775">
    <property type="term" value="F:acetate CoA-transferase activity"/>
    <property type="evidence" value="ECO:0007669"/>
    <property type="project" value="InterPro"/>
</dbReference>
<reference evidence="5 6" key="1">
    <citation type="submission" date="2018-05" db="EMBL/GenBank/DDBJ databases">
        <title>Genome comparison of Eubacterium sp.</title>
        <authorList>
            <person name="Feng Y."/>
            <person name="Sanchez-Andrea I."/>
            <person name="Stams A.J.M."/>
            <person name="De Vos W.M."/>
        </authorList>
    </citation>
    <scope>NUCLEOTIDE SEQUENCE [LARGE SCALE GENOMIC DNA]</scope>
    <source>
        <strain evidence="5 6">YI</strain>
    </source>
</reference>
<dbReference type="AlphaFoldDB" id="A0A4P9CD14"/>
<dbReference type="GO" id="GO:0046358">
    <property type="term" value="P:butyrate biosynthetic process"/>
    <property type="evidence" value="ECO:0007669"/>
    <property type="project" value="UniProtKB-UniRule"/>
</dbReference>
<dbReference type="EC" id="2.8.3.-" evidence="2"/>
<dbReference type="PANTHER" id="PTHR21432">
    <property type="entry name" value="ACETYL-COA HYDROLASE-RELATED"/>
    <property type="match status" value="1"/>
</dbReference>
<dbReference type="InterPro" id="IPR003702">
    <property type="entry name" value="ActCoA_hydro_N"/>
</dbReference>
<evidence type="ECO:0000313" key="5">
    <source>
        <dbReference type="EMBL" id="QCT73558.1"/>
    </source>
</evidence>
<comment type="pathway">
    <text evidence="2">Lipid metabolism; butanoate metabolism.</text>
</comment>
<evidence type="ECO:0000256" key="2">
    <source>
        <dbReference type="HAMAP-Rule" id="MF_03227"/>
    </source>
</evidence>
<dbReference type="Gene3D" id="3.30.750.70">
    <property type="entry name" value="4-hydroxybutyrate coenzyme like domains"/>
    <property type="match status" value="1"/>
</dbReference>
<dbReference type="KEGG" id="emt:CPZ25_020360"/>
<feature type="binding site" evidence="2">
    <location>
        <position position="322"/>
    </location>
    <ligand>
        <name>CoA</name>
        <dbReference type="ChEBI" id="CHEBI:57287"/>
    </ligand>
</feature>
<feature type="binding site" evidence="2">
    <location>
        <position position="345"/>
    </location>
    <ligand>
        <name>CoA</name>
        <dbReference type="ChEBI" id="CHEBI:57287"/>
    </ligand>
</feature>
<keyword evidence="6" id="KW-1185">Reference proteome</keyword>
<dbReference type="GO" id="GO:0006084">
    <property type="term" value="P:acetyl-CoA metabolic process"/>
    <property type="evidence" value="ECO:0007669"/>
    <property type="project" value="UniProtKB-UniRule"/>
</dbReference>
<dbReference type="Pfam" id="PF13336">
    <property type="entry name" value="AcetylCoA_hyd_C"/>
    <property type="match status" value="1"/>
</dbReference>
<dbReference type="RefSeq" id="WP_058695217.1">
    <property type="nucleotide sequence ID" value="NZ_CP029487.1"/>
</dbReference>
<comment type="catalytic activity">
    <reaction evidence="2">
        <text>butanoate + acetyl-CoA = butanoyl-CoA + acetate</text>
        <dbReference type="Rhea" id="RHEA:30071"/>
        <dbReference type="ChEBI" id="CHEBI:17968"/>
        <dbReference type="ChEBI" id="CHEBI:30089"/>
        <dbReference type="ChEBI" id="CHEBI:57288"/>
        <dbReference type="ChEBI" id="CHEBI:57371"/>
    </reaction>
</comment>
<dbReference type="Gene3D" id="3.40.1080.10">
    <property type="entry name" value="Glutaconate Coenzyme A-transferase"/>
    <property type="match status" value="1"/>
</dbReference>
<dbReference type="InterPro" id="IPR026888">
    <property type="entry name" value="AcetylCoA_hyd_C"/>
</dbReference>
<feature type="active site" description="5-glutamyl coenzyme A thioester intermediate" evidence="2">
    <location>
        <position position="247"/>
    </location>
</feature>
<sequence length="450" mass="49721">MSFIKEYAEKLVTAEEAVKAVKSGDWLDYGWCSATARELDRALAAHVVENDLVDLKIRGGILMWVPEIFKIENPADHITWNSWHMSGIERKAIAQGFAYYTPIRYSEMPRYYRDSKQDVDVAMFQVAPMDDHGYFNFGPNASHMMAMCERAKTIIVEVNKNMPRCLGGFEEAIHISQVDKIVEGPNPLMAELGAGGPATDVDKKVAELIVEEIPNGACLQLGIGGMPNAVGSLIAESDLKDLGVHTEMYVDAFVDIAKAGKINGSKKNIDRFRQTYAFGAGTQKLYDYIHDNPQCMSAPVDYTNDIRSIAAIDDFMSINNAVDVDLFGQVSSESSGIKHISGAGGQLDFVLGAYLSNGGKSFICCSSTFMTKDGEMKSRIVPTLQPGSVVTDTRANIHYLVTEYGKVNLKGLSTWEKCDAIISVAHPDFRDELIAEAEKMHIWRRTNKDN</sequence>
<name>A0A4P9CD14_EUBML</name>
<keyword evidence="2" id="KW-0276">Fatty acid metabolism</keyword>
<dbReference type="NCBIfam" id="TIGR03948">
    <property type="entry name" value="butyr_acet_CoA"/>
    <property type="match status" value="1"/>
</dbReference>
<dbReference type="HAMAP" id="MF_03227">
    <property type="entry name" value="But_acet_CoA_trans"/>
    <property type="match status" value="1"/>
</dbReference>